<sequence length="120" mass="12888">MPGPYPYGETVVRLRRGPSPGRDPRGQPITGPLLEQPVTGCVVAPRQSTPQVGGDEQQARDTVIVGFTVYAPAGSDWRTTDQVRIRGELCEITGEPGDWGRNPFTGTRGPVQFAADRVTG</sequence>
<dbReference type="AlphaFoldDB" id="A0A5P2BBV8"/>
<evidence type="ECO:0000256" key="1">
    <source>
        <dbReference type="SAM" id="MobiDB-lite"/>
    </source>
</evidence>
<gene>
    <name evidence="2" type="ORF">DEJ47_04505</name>
</gene>
<reference evidence="2 3" key="1">
    <citation type="submission" date="2018-05" db="EMBL/GenBank/DDBJ databases">
        <title>Streptomyces venezuelae.</title>
        <authorList>
            <person name="Kim W."/>
            <person name="Lee N."/>
            <person name="Cho B.-K."/>
        </authorList>
    </citation>
    <scope>NUCLEOTIDE SEQUENCE [LARGE SCALE GENOMIC DNA]</scope>
    <source>
        <strain evidence="2 3">ATCC 14583</strain>
    </source>
</reference>
<dbReference type="Proteomes" id="UP000323046">
    <property type="component" value="Chromosome"/>
</dbReference>
<name>A0A5P2BBV8_STRVZ</name>
<evidence type="ECO:0008006" key="4">
    <source>
        <dbReference type="Google" id="ProtNLM"/>
    </source>
</evidence>
<dbReference type="OrthoDB" id="4231454at2"/>
<accession>A0A5P2BBV8</accession>
<organism evidence="2 3">
    <name type="scientific">Streptomyces venezuelae</name>
    <dbReference type="NCBI Taxonomy" id="54571"/>
    <lineage>
        <taxon>Bacteria</taxon>
        <taxon>Bacillati</taxon>
        <taxon>Actinomycetota</taxon>
        <taxon>Actinomycetes</taxon>
        <taxon>Kitasatosporales</taxon>
        <taxon>Streptomycetaceae</taxon>
        <taxon>Streptomyces</taxon>
    </lineage>
</organism>
<feature type="region of interest" description="Disordered" evidence="1">
    <location>
        <begin position="1"/>
        <end position="34"/>
    </location>
</feature>
<protein>
    <recommendedName>
        <fullName evidence="4">Head-to-tail stopper</fullName>
    </recommendedName>
</protein>
<evidence type="ECO:0000313" key="3">
    <source>
        <dbReference type="Proteomes" id="UP000323046"/>
    </source>
</evidence>
<evidence type="ECO:0000313" key="2">
    <source>
        <dbReference type="EMBL" id="QES25809.1"/>
    </source>
</evidence>
<proteinExistence type="predicted"/>
<dbReference type="EMBL" id="CP029193">
    <property type="protein sequence ID" value="QES25809.1"/>
    <property type="molecule type" value="Genomic_DNA"/>
</dbReference>
<dbReference type="RefSeq" id="WP_150165148.1">
    <property type="nucleotide sequence ID" value="NZ_CP029193.1"/>
</dbReference>
<keyword evidence="3" id="KW-1185">Reference proteome</keyword>